<keyword evidence="2" id="KW-0238">DNA-binding</keyword>
<organism evidence="7 8">
    <name type="scientific">Paenibacillus gansuensis</name>
    <dbReference type="NCBI Taxonomy" id="306542"/>
    <lineage>
        <taxon>Bacteria</taxon>
        <taxon>Bacillati</taxon>
        <taxon>Bacillota</taxon>
        <taxon>Bacilli</taxon>
        <taxon>Bacillales</taxon>
        <taxon>Paenibacillaceae</taxon>
        <taxon>Paenibacillus</taxon>
    </lineage>
</organism>
<keyword evidence="5" id="KW-0472">Membrane</keyword>
<keyword evidence="8" id="KW-1185">Reference proteome</keyword>
<evidence type="ECO:0000313" key="7">
    <source>
        <dbReference type="EMBL" id="MFD2614388.1"/>
    </source>
</evidence>
<dbReference type="Gene3D" id="3.30.450.20">
    <property type="entry name" value="PAS domain"/>
    <property type="match status" value="1"/>
</dbReference>
<evidence type="ECO:0000259" key="6">
    <source>
        <dbReference type="PROSITE" id="PS01124"/>
    </source>
</evidence>
<comment type="caution">
    <text evidence="7">The sequence shown here is derived from an EMBL/GenBank/DDBJ whole genome shotgun (WGS) entry which is preliminary data.</text>
</comment>
<dbReference type="PANTHER" id="PTHR43280:SF2">
    <property type="entry name" value="HTH-TYPE TRANSCRIPTIONAL REGULATOR EXSA"/>
    <property type="match status" value="1"/>
</dbReference>
<dbReference type="InterPro" id="IPR018060">
    <property type="entry name" value="HTH_AraC"/>
</dbReference>
<gene>
    <name evidence="7" type="ORF">ACFSUF_18410</name>
</gene>
<feature type="transmembrane region" description="Helical" evidence="5">
    <location>
        <begin position="309"/>
        <end position="328"/>
    </location>
</feature>
<keyword evidence="5" id="KW-1133">Transmembrane helix</keyword>
<evidence type="ECO:0000313" key="8">
    <source>
        <dbReference type="Proteomes" id="UP001597541"/>
    </source>
</evidence>
<dbReference type="Pfam" id="PF12833">
    <property type="entry name" value="HTH_18"/>
    <property type="match status" value="1"/>
</dbReference>
<name>A0ABW5PHY3_9BACL</name>
<evidence type="ECO:0000256" key="1">
    <source>
        <dbReference type="ARBA" id="ARBA00023015"/>
    </source>
</evidence>
<feature type="domain" description="HTH araC/xylS-type" evidence="6">
    <location>
        <begin position="649"/>
        <end position="748"/>
    </location>
</feature>
<proteinExistence type="predicted"/>
<dbReference type="RefSeq" id="WP_377605179.1">
    <property type="nucleotide sequence ID" value="NZ_JBHUME010000011.1"/>
</dbReference>
<evidence type="ECO:0000256" key="2">
    <source>
        <dbReference type="ARBA" id="ARBA00023125"/>
    </source>
</evidence>
<dbReference type="Gene3D" id="1.10.10.60">
    <property type="entry name" value="Homeodomain-like"/>
    <property type="match status" value="2"/>
</dbReference>
<keyword evidence="3" id="KW-0804">Transcription</keyword>
<feature type="transmembrane region" description="Helical" evidence="5">
    <location>
        <begin position="12"/>
        <end position="36"/>
    </location>
</feature>
<evidence type="ECO:0000256" key="5">
    <source>
        <dbReference type="SAM" id="Phobius"/>
    </source>
</evidence>
<dbReference type="Proteomes" id="UP001597541">
    <property type="component" value="Unassembled WGS sequence"/>
</dbReference>
<keyword evidence="1" id="KW-0805">Transcription regulation</keyword>
<dbReference type="InterPro" id="IPR009057">
    <property type="entry name" value="Homeodomain-like_sf"/>
</dbReference>
<sequence>MKWNAKKDKSFYSSLFTVLTITIVATIIILSTILYLNFESIVAKQTYEHTIRNLEQTSQDASVMAVTASSFAKQIYNDVQVTRLLNNIATDPVDLFNLISQLNAYRATSPFIDSIYIYNAKTRTFYISSDLSSALGEFTEQEVVDREAVDIVHHLDLYKPLMPIPRQMKVNNITNPLEKKRDMYTFLLFDTLSNKPRQNTVIVNVSETQLHKKIDGLLTQSESNTFIIDSSGTLMSNSWKYPILSDISNKAFVSKILHQPSSSGYVREKVDGVDSFISFTQPDSLGWRYIRIMPYHEVMERIESMRWKTISIAATILLIGLLISYLISSRMFRKVDRKLAQLSQLETERRDSIHILRQEYMRNVLLGWEKCPAGRAEEQFKRYSVPLRTDQPMAMALLKIDHYHDFTERYNNDDRKLYKFAIMNIAQEVLSVNTDAFAVDMGEDRIAVILGGAALMADHADSALLKEVKKLQFAVKDWLKMSVSAVCSGPADSLDHLHALYNQVLSASYHRLFYGHECVIDAEKVEGYKSKKYVYPQAKEKQLIDELMLGRIEEVKRQFRAIIEETAEYSFVSFQLAFSQLSLAVNNTISTIGQYSFQSEGLGLQPIHTVVNDQVETLEEILKRFNELFDELASKLDEKRKSKHDDLVQSITQIVDERFGDPDLSLDVIADELGLSSTYIGRIYKQHTMKTILGYISEVRMNKARELLHGTNESIGDIAERIGYANGPYFFKAFKKANGVTPAEYRKHVRQQQDTSGTM</sequence>
<feature type="coiled-coil region" evidence="4">
    <location>
        <begin position="615"/>
        <end position="642"/>
    </location>
</feature>
<dbReference type="InterPro" id="IPR020449">
    <property type="entry name" value="Tscrpt_reg_AraC-type_HTH"/>
</dbReference>
<protein>
    <submittedName>
        <fullName evidence="7">AraC family transcriptional regulator</fullName>
    </submittedName>
</protein>
<accession>A0ABW5PHY3</accession>
<dbReference type="SMART" id="SM00342">
    <property type="entry name" value="HTH_ARAC"/>
    <property type="match status" value="1"/>
</dbReference>
<reference evidence="8" key="1">
    <citation type="journal article" date="2019" name="Int. J. Syst. Evol. Microbiol.">
        <title>The Global Catalogue of Microorganisms (GCM) 10K type strain sequencing project: providing services to taxonomists for standard genome sequencing and annotation.</title>
        <authorList>
            <consortium name="The Broad Institute Genomics Platform"/>
            <consortium name="The Broad Institute Genome Sequencing Center for Infectious Disease"/>
            <person name="Wu L."/>
            <person name="Ma J."/>
        </authorList>
    </citation>
    <scope>NUCLEOTIDE SEQUENCE [LARGE SCALE GENOMIC DNA]</scope>
    <source>
        <strain evidence="8">KCTC 3950</strain>
    </source>
</reference>
<dbReference type="PROSITE" id="PS01124">
    <property type="entry name" value="HTH_ARAC_FAMILY_2"/>
    <property type="match status" value="1"/>
</dbReference>
<evidence type="ECO:0000256" key="3">
    <source>
        <dbReference type="ARBA" id="ARBA00023163"/>
    </source>
</evidence>
<dbReference type="PROSITE" id="PS00041">
    <property type="entry name" value="HTH_ARAC_FAMILY_1"/>
    <property type="match status" value="1"/>
</dbReference>
<dbReference type="PANTHER" id="PTHR43280">
    <property type="entry name" value="ARAC-FAMILY TRANSCRIPTIONAL REGULATOR"/>
    <property type="match status" value="1"/>
</dbReference>
<dbReference type="PRINTS" id="PR00032">
    <property type="entry name" value="HTHARAC"/>
</dbReference>
<keyword evidence="5" id="KW-0812">Transmembrane</keyword>
<evidence type="ECO:0000256" key="4">
    <source>
        <dbReference type="SAM" id="Coils"/>
    </source>
</evidence>
<dbReference type="EMBL" id="JBHUME010000011">
    <property type="protein sequence ID" value="MFD2614388.1"/>
    <property type="molecule type" value="Genomic_DNA"/>
</dbReference>
<dbReference type="InterPro" id="IPR018062">
    <property type="entry name" value="HTH_AraC-typ_CS"/>
</dbReference>
<dbReference type="SUPFAM" id="SSF46689">
    <property type="entry name" value="Homeodomain-like"/>
    <property type="match status" value="1"/>
</dbReference>
<keyword evidence="4" id="KW-0175">Coiled coil</keyword>